<feature type="binding site" evidence="9">
    <location>
        <begin position="242"/>
        <end position="248"/>
    </location>
    <ligand>
        <name>GTP</name>
        <dbReference type="ChEBI" id="CHEBI:37565"/>
    </ligand>
</feature>
<dbReference type="Gene3D" id="1.10.400.10">
    <property type="entry name" value="GI Alpha 1, domain 2-like"/>
    <property type="match status" value="1"/>
</dbReference>
<dbReference type="GO" id="GO:0001664">
    <property type="term" value="F:G protein-coupled receptor binding"/>
    <property type="evidence" value="ECO:0007669"/>
    <property type="project" value="TreeGrafter"/>
</dbReference>
<dbReference type="GO" id="GO:0005737">
    <property type="term" value="C:cytoplasm"/>
    <property type="evidence" value="ECO:0007669"/>
    <property type="project" value="TreeGrafter"/>
</dbReference>
<dbReference type="PRINTS" id="PR00318">
    <property type="entry name" value="GPROTEINA"/>
</dbReference>
<reference evidence="11 12" key="1">
    <citation type="journal article" date="2013" name="Curr. Biol.">
        <title>The Genome of the Foraminiferan Reticulomyxa filosa.</title>
        <authorList>
            <person name="Glockner G."/>
            <person name="Hulsmann N."/>
            <person name="Schleicher M."/>
            <person name="Noegel A.A."/>
            <person name="Eichinger L."/>
            <person name="Gallinger C."/>
            <person name="Pawlowski J."/>
            <person name="Sierra R."/>
            <person name="Euteneuer U."/>
            <person name="Pillet L."/>
            <person name="Moustafa A."/>
            <person name="Platzer M."/>
            <person name="Groth M."/>
            <person name="Szafranski K."/>
            <person name="Schliwa M."/>
        </authorList>
    </citation>
    <scope>NUCLEOTIDE SEQUENCE [LARGE SCALE GENOMIC DNA]</scope>
</reference>
<dbReference type="InterPro" id="IPR011025">
    <property type="entry name" value="GproteinA_insert"/>
</dbReference>
<dbReference type="SMART" id="SM00275">
    <property type="entry name" value="G_alpha"/>
    <property type="match status" value="1"/>
</dbReference>
<evidence type="ECO:0000256" key="5">
    <source>
        <dbReference type="ARBA" id="ARBA00023134"/>
    </source>
</evidence>
<dbReference type="AlphaFoldDB" id="X6MKU4"/>
<dbReference type="GO" id="GO:0005525">
    <property type="term" value="F:GTP binding"/>
    <property type="evidence" value="ECO:0007669"/>
    <property type="project" value="UniProtKB-KW"/>
</dbReference>
<dbReference type="InterPro" id="IPR027417">
    <property type="entry name" value="P-loop_NTPase"/>
</dbReference>
<accession>X6MKU4</accession>
<dbReference type="PANTHER" id="PTHR10218">
    <property type="entry name" value="GTP-BINDING PROTEIN ALPHA SUBUNIT"/>
    <property type="match status" value="1"/>
</dbReference>
<dbReference type="Proteomes" id="UP000023152">
    <property type="component" value="Unassembled WGS sequence"/>
</dbReference>
<keyword evidence="6" id="KW-0564">Palmitate</keyword>
<evidence type="ECO:0000313" key="11">
    <source>
        <dbReference type="EMBL" id="ETO14261.1"/>
    </source>
</evidence>
<protein>
    <submittedName>
        <fullName evidence="11">Uncharacterized protein</fullName>
    </submittedName>
</protein>
<keyword evidence="12" id="KW-1185">Reference proteome</keyword>
<dbReference type="SUPFAM" id="SSF47895">
    <property type="entry name" value="Transducin (alpha subunit), insertion domain"/>
    <property type="match status" value="1"/>
</dbReference>
<evidence type="ECO:0000256" key="7">
    <source>
        <dbReference type="ARBA" id="ARBA00023224"/>
    </source>
</evidence>
<dbReference type="GO" id="GO:0031683">
    <property type="term" value="F:G-protein beta/gamma-subunit complex binding"/>
    <property type="evidence" value="ECO:0007669"/>
    <property type="project" value="InterPro"/>
</dbReference>
<comment type="caution">
    <text evidence="11">The sequence shown here is derived from an EMBL/GenBank/DDBJ whole genome shotgun (WGS) entry which is preliminary data.</text>
</comment>
<dbReference type="OrthoDB" id="5817230at2759"/>
<evidence type="ECO:0000313" key="12">
    <source>
        <dbReference type="Proteomes" id="UP000023152"/>
    </source>
</evidence>
<evidence type="ECO:0000256" key="6">
    <source>
        <dbReference type="ARBA" id="ARBA00023139"/>
    </source>
</evidence>
<dbReference type="EMBL" id="ASPP01020134">
    <property type="protein sequence ID" value="ETO14261.1"/>
    <property type="molecule type" value="Genomic_DNA"/>
</dbReference>
<keyword evidence="7" id="KW-0807">Transducer</keyword>
<feature type="binding site" evidence="10">
    <location>
        <position position="248"/>
    </location>
    <ligand>
        <name>Mg(2+)</name>
        <dbReference type="ChEBI" id="CHEBI:18420"/>
    </ligand>
</feature>
<feature type="binding site" evidence="9">
    <location>
        <begin position="270"/>
        <end position="274"/>
    </location>
    <ligand>
        <name>GTP</name>
        <dbReference type="ChEBI" id="CHEBI:37565"/>
    </ligand>
</feature>
<dbReference type="PANTHER" id="PTHR10218:SF362">
    <property type="entry name" value="G PROTEIN ALPHA O SUBUNIT"/>
    <property type="match status" value="1"/>
</dbReference>
<evidence type="ECO:0000256" key="8">
    <source>
        <dbReference type="ARBA" id="ARBA00023288"/>
    </source>
</evidence>
<dbReference type="InterPro" id="IPR001019">
    <property type="entry name" value="Gprotein_alpha_su"/>
</dbReference>
<evidence type="ECO:0000256" key="4">
    <source>
        <dbReference type="ARBA" id="ARBA00022842"/>
    </source>
</evidence>
<dbReference type="Pfam" id="PF00503">
    <property type="entry name" value="G-alpha"/>
    <property type="match status" value="1"/>
</dbReference>
<evidence type="ECO:0000256" key="1">
    <source>
        <dbReference type="ARBA" id="ARBA00022707"/>
    </source>
</evidence>
<dbReference type="PROSITE" id="PS51882">
    <property type="entry name" value="G_ALPHA"/>
    <property type="match status" value="1"/>
</dbReference>
<feature type="binding site" evidence="10">
    <location>
        <position position="39"/>
    </location>
    <ligand>
        <name>Mg(2+)</name>
        <dbReference type="ChEBI" id="CHEBI:18420"/>
    </ligand>
</feature>
<dbReference type="GO" id="GO:0007188">
    <property type="term" value="P:adenylate cyclase-modulating G protein-coupled receptor signaling pathway"/>
    <property type="evidence" value="ECO:0007669"/>
    <property type="project" value="TreeGrafter"/>
</dbReference>
<evidence type="ECO:0000256" key="2">
    <source>
        <dbReference type="ARBA" id="ARBA00022723"/>
    </source>
</evidence>
<dbReference type="GO" id="GO:0005834">
    <property type="term" value="C:heterotrimeric G-protein complex"/>
    <property type="evidence" value="ECO:0007669"/>
    <property type="project" value="TreeGrafter"/>
</dbReference>
<name>X6MKU4_RETFI</name>
<evidence type="ECO:0000256" key="10">
    <source>
        <dbReference type="PIRSR" id="PIRSR601019-2"/>
    </source>
</evidence>
<dbReference type="SUPFAM" id="SSF52540">
    <property type="entry name" value="P-loop containing nucleoside triphosphate hydrolases"/>
    <property type="match status" value="1"/>
</dbReference>
<dbReference type="GO" id="GO:0003924">
    <property type="term" value="F:GTPase activity"/>
    <property type="evidence" value="ECO:0007669"/>
    <property type="project" value="InterPro"/>
</dbReference>
<organism evidence="11 12">
    <name type="scientific">Reticulomyxa filosa</name>
    <dbReference type="NCBI Taxonomy" id="46433"/>
    <lineage>
        <taxon>Eukaryota</taxon>
        <taxon>Sar</taxon>
        <taxon>Rhizaria</taxon>
        <taxon>Retaria</taxon>
        <taxon>Foraminifera</taxon>
        <taxon>Monothalamids</taxon>
        <taxon>Reticulomyxidae</taxon>
        <taxon>Reticulomyxa</taxon>
    </lineage>
</organism>
<keyword evidence="5 9" id="KW-0342">GTP-binding</keyword>
<gene>
    <name evidence="11" type="ORF">RFI_23107</name>
</gene>
<evidence type="ECO:0000256" key="9">
    <source>
        <dbReference type="PIRSR" id="PIRSR601019-1"/>
    </source>
</evidence>
<keyword evidence="1" id="KW-0519">Myristate</keyword>
<keyword evidence="4 10" id="KW-0460">Magnesium</keyword>
<dbReference type="GO" id="GO:0046872">
    <property type="term" value="F:metal ion binding"/>
    <property type="evidence" value="ECO:0007669"/>
    <property type="project" value="UniProtKB-KW"/>
</dbReference>
<keyword evidence="2 10" id="KW-0479">Metal-binding</keyword>
<dbReference type="FunFam" id="3.40.50.300:FF:000720">
    <property type="entry name" value="Guanine nucleotide-binding protein G(k) subunit alpha"/>
    <property type="match status" value="1"/>
</dbReference>
<keyword evidence="3 9" id="KW-0547">Nucleotide-binding</keyword>
<proteinExistence type="predicted"/>
<evidence type="ECO:0000256" key="3">
    <source>
        <dbReference type="ARBA" id="ARBA00022741"/>
    </source>
</evidence>
<keyword evidence="8" id="KW-0449">Lipoprotein</keyword>
<sequence>MGSAVLGQQNIDNYLQEDRQSKEKVKHLLLLGTGSAGKSTLFNQLKYVRGKPFSIQECITSLQIIRTNCVQTIFTLLKKAEELYEGGNKNCFVDLGNEEIRKMITELHRWWKKTGKEIFDVPEVGSNDTSSNYNSKNNNNNRATRLDSVPSLNEEKVEKINSIPKKLEFAEIFPVSPETKSYDWETIALMSNIMTKLWSLQGIRQCFNERHQFSLPDNMDFYLNKVKDIMSCDYVCTPEDCLKASCRTTGFNEFHYVDENMKGYKFYVYDLGGQRSERRKWIEHFCNVDALIFVAALNHYATRLFEDEKKNAMHESLKKKIDK</sequence>
<dbReference type="Gene3D" id="3.40.50.300">
    <property type="entry name" value="P-loop containing nucleotide triphosphate hydrolases"/>
    <property type="match status" value="1"/>
</dbReference>